<feature type="region of interest" description="Disordered" evidence="1">
    <location>
        <begin position="405"/>
        <end position="437"/>
    </location>
</feature>
<feature type="compositionally biased region" description="Gly residues" evidence="1">
    <location>
        <begin position="353"/>
        <end position="366"/>
    </location>
</feature>
<keyword evidence="2" id="KW-0732">Signal</keyword>
<dbReference type="EMBL" id="LNZH02000192">
    <property type="protein sequence ID" value="OCB87365.1"/>
    <property type="molecule type" value="Genomic_DNA"/>
</dbReference>
<dbReference type="PANTHER" id="PTHR13491:SF0">
    <property type="entry name" value="ZINC FINGER CCHC DOMAIN-CONTAINING PROTEIN 10"/>
    <property type="match status" value="1"/>
</dbReference>
<protein>
    <submittedName>
        <fullName evidence="3">Uncharacterized protein</fullName>
    </submittedName>
</protein>
<keyword evidence="4" id="KW-1185">Reference proteome</keyword>
<dbReference type="OrthoDB" id="2758521at2759"/>
<feature type="compositionally biased region" description="Low complexity" evidence="1">
    <location>
        <begin position="700"/>
        <end position="709"/>
    </location>
</feature>
<feature type="region of interest" description="Disordered" evidence="1">
    <location>
        <begin position="347"/>
        <end position="366"/>
    </location>
</feature>
<dbReference type="InterPro" id="IPR039715">
    <property type="entry name" value="ZCCHC10"/>
</dbReference>
<feature type="compositionally biased region" description="Low complexity" evidence="1">
    <location>
        <begin position="405"/>
        <end position="430"/>
    </location>
</feature>
<proteinExistence type="predicted"/>
<feature type="chain" id="PRO_5040491414" evidence="2">
    <location>
        <begin position="22"/>
        <end position="762"/>
    </location>
</feature>
<feature type="compositionally biased region" description="Basic and acidic residues" evidence="1">
    <location>
        <begin position="549"/>
        <end position="559"/>
    </location>
</feature>
<feature type="compositionally biased region" description="Pro residues" evidence="1">
    <location>
        <begin position="750"/>
        <end position="762"/>
    </location>
</feature>
<feature type="signal peptide" evidence="2">
    <location>
        <begin position="1"/>
        <end position="21"/>
    </location>
</feature>
<feature type="region of interest" description="Disordered" evidence="1">
    <location>
        <begin position="478"/>
        <end position="677"/>
    </location>
</feature>
<accession>A0A9Q5HWX2</accession>
<feature type="region of interest" description="Disordered" evidence="1">
    <location>
        <begin position="700"/>
        <end position="762"/>
    </location>
</feature>
<organism evidence="3 4">
    <name type="scientific">Sanghuangporus baumii</name>
    <name type="common">Phellinus baumii</name>
    <dbReference type="NCBI Taxonomy" id="108892"/>
    <lineage>
        <taxon>Eukaryota</taxon>
        <taxon>Fungi</taxon>
        <taxon>Dikarya</taxon>
        <taxon>Basidiomycota</taxon>
        <taxon>Agaricomycotina</taxon>
        <taxon>Agaricomycetes</taxon>
        <taxon>Hymenochaetales</taxon>
        <taxon>Hymenochaetaceae</taxon>
        <taxon>Sanghuangporus</taxon>
    </lineage>
</organism>
<dbReference type="AlphaFoldDB" id="A0A9Q5HWX2"/>
<evidence type="ECO:0000256" key="1">
    <source>
        <dbReference type="SAM" id="MobiDB-lite"/>
    </source>
</evidence>
<feature type="compositionally biased region" description="Low complexity" evidence="1">
    <location>
        <begin position="478"/>
        <end position="487"/>
    </location>
</feature>
<dbReference type="Proteomes" id="UP000757232">
    <property type="component" value="Unassembled WGS sequence"/>
</dbReference>
<feature type="compositionally biased region" description="Gly residues" evidence="1">
    <location>
        <begin position="568"/>
        <end position="578"/>
    </location>
</feature>
<name>A0A9Q5HWX2_SANBA</name>
<feature type="compositionally biased region" description="Low complexity" evidence="1">
    <location>
        <begin position="189"/>
        <end position="300"/>
    </location>
</feature>
<feature type="compositionally biased region" description="Gly residues" evidence="1">
    <location>
        <begin position="658"/>
        <end position="673"/>
    </location>
</feature>
<reference evidence="3" key="1">
    <citation type="submission" date="2016-06" db="EMBL/GenBank/DDBJ databases">
        <title>Draft Genome sequence of the fungus Inonotus baumii.</title>
        <authorList>
            <person name="Zhu H."/>
            <person name="Lin W."/>
        </authorList>
    </citation>
    <scope>NUCLEOTIDE SEQUENCE</scope>
    <source>
        <strain evidence="3">821</strain>
    </source>
</reference>
<evidence type="ECO:0000256" key="2">
    <source>
        <dbReference type="SAM" id="SignalP"/>
    </source>
</evidence>
<feature type="region of interest" description="Disordered" evidence="1">
    <location>
        <begin position="189"/>
        <end position="303"/>
    </location>
</feature>
<evidence type="ECO:0000313" key="3">
    <source>
        <dbReference type="EMBL" id="OCB87365.1"/>
    </source>
</evidence>
<comment type="caution">
    <text evidence="3">The sequence shown here is derived from an EMBL/GenBank/DDBJ whole genome shotgun (WGS) entry which is preliminary data.</text>
</comment>
<gene>
    <name evidence="3" type="ORF">A7U60_g5505</name>
</gene>
<dbReference type="PANTHER" id="PTHR13491">
    <property type="entry name" value="ZCCHC10 PROTEIN"/>
    <property type="match status" value="1"/>
</dbReference>
<sequence>MLHSLLISLLSSFLFSPLAHAAPTNVTIDDTNGDAVTGGQITYSPALAWQAGQSCQNCTAKLDGNQAYDGTWHDASYNPPGGLSNSYPGTIISASADFTGTAVYIYCILTRSSSSPDGNTDMTFYVDDQEVGSFSRDSDGDKSYQYNQVVFAWSGLDGSTNHNVRLESGHLGQKALVLLDRIVYTTEDSSTTTSVIQTSSSSQQSSSSSSSGSSTQESSSSSQSSSSSPSSSSSSSSSGSSSSSQTPVSSGNSVLTSTPSVPSSSDTSLAFLPSLSVSDSSSSPSGSPSSDSDSSDSSSSNTGTIVGATVGGLGGLCLIVGIWWMCARRHRSRDEDEAAQAIQPFFSRNTFGGAPGGPGGGSGVRGDQLVGGGLGLNGQTSAFHGPTYVTLPVIGNAGGATRAGTGTKGSTTLMGTSTSSPITPTTLDTPHTPVSLPPPEMMYTTAKTWANTGAGNDPDQHPYAINVRSEKMRQLQAQQLQNQARSQTRGGVQGQARRLPNRTLPSPFSPIPLYAPTQEQSDVVSPSSASATLSAVESNSQIHSQGHTENMRENTELIRRWNSTGRPNGTGAGVGVGEVSGTDGWDDDSNATLEPVSPYSLLRPNRRREPAPLDDRPATPKNPPPRPRRSRVRPLTRILEVSHTGNEADNDVPEMPRGGVGNGGGQGRRGGGINIDADVVSDDGSDVRWQRKLANLFTPSSAAATAGDGSAQGVGVGKERQKGWEGTWPTPPPDPVVYNPSSRPQMRAGPTPPPPYQPGSGV</sequence>
<feature type="compositionally biased region" description="Basic and acidic residues" evidence="1">
    <location>
        <begin position="607"/>
        <end position="618"/>
    </location>
</feature>
<feature type="compositionally biased region" description="Polar residues" evidence="1">
    <location>
        <begin position="517"/>
        <end position="548"/>
    </location>
</feature>
<evidence type="ECO:0000313" key="4">
    <source>
        <dbReference type="Proteomes" id="UP000757232"/>
    </source>
</evidence>